<dbReference type="InterPro" id="IPR015797">
    <property type="entry name" value="NUDIX_hydrolase-like_dom_sf"/>
</dbReference>
<dbReference type="Pfam" id="PF00293">
    <property type="entry name" value="NUDIX"/>
    <property type="match status" value="1"/>
</dbReference>
<evidence type="ECO:0000256" key="1">
    <source>
        <dbReference type="ARBA" id="ARBA00022801"/>
    </source>
</evidence>
<dbReference type="PRINTS" id="PR00502">
    <property type="entry name" value="NUDIXFAMILY"/>
</dbReference>
<dbReference type="InterPro" id="IPR020084">
    <property type="entry name" value="NUDIX_hydrolase_CS"/>
</dbReference>
<name>A0A917P4V7_9DEIO</name>
<dbReference type="InterPro" id="IPR020476">
    <property type="entry name" value="Nudix_hydrolase"/>
</dbReference>
<evidence type="ECO:0000256" key="2">
    <source>
        <dbReference type="RuleBase" id="RU003476"/>
    </source>
</evidence>
<keyword evidence="5" id="KW-1185">Reference proteome</keyword>
<dbReference type="AlphaFoldDB" id="A0A917P4V7"/>
<proteinExistence type="inferred from homology"/>
<evidence type="ECO:0000313" key="4">
    <source>
        <dbReference type="EMBL" id="GGJ61787.1"/>
    </source>
</evidence>
<dbReference type="Gene3D" id="3.90.79.10">
    <property type="entry name" value="Nucleoside Triphosphate Pyrophosphohydrolase"/>
    <property type="match status" value="1"/>
</dbReference>
<dbReference type="InterPro" id="IPR000086">
    <property type="entry name" value="NUDIX_hydrolase_dom"/>
</dbReference>
<comment type="caution">
    <text evidence="4">The sequence shown here is derived from an EMBL/GenBank/DDBJ whole genome shotgun (WGS) entry which is preliminary data.</text>
</comment>
<dbReference type="GO" id="GO:0016787">
    <property type="term" value="F:hydrolase activity"/>
    <property type="evidence" value="ECO:0007669"/>
    <property type="project" value="UniProtKB-KW"/>
</dbReference>
<dbReference type="PROSITE" id="PS00893">
    <property type="entry name" value="NUDIX_BOX"/>
    <property type="match status" value="1"/>
</dbReference>
<dbReference type="Proteomes" id="UP000635726">
    <property type="component" value="Unassembled WGS sequence"/>
</dbReference>
<dbReference type="RefSeq" id="WP_188960365.1">
    <property type="nucleotide sequence ID" value="NZ_BMOE01000001.1"/>
</dbReference>
<accession>A0A917P4V7</accession>
<feature type="domain" description="Nudix hydrolase" evidence="3">
    <location>
        <begin position="12"/>
        <end position="155"/>
    </location>
</feature>
<organism evidence="4 5">
    <name type="scientific">Deinococcus aquiradiocola</name>
    <dbReference type="NCBI Taxonomy" id="393059"/>
    <lineage>
        <taxon>Bacteria</taxon>
        <taxon>Thermotogati</taxon>
        <taxon>Deinococcota</taxon>
        <taxon>Deinococci</taxon>
        <taxon>Deinococcales</taxon>
        <taxon>Deinococcaceae</taxon>
        <taxon>Deinococcus</taxon>
    </lineage>
</organism>
<evidence type="ECO:0000313" key="5">
    <source>
        <dbReference type="Proteomes" id="UP000635726"/>
    </source>
</evidence>
<dbReference type="PROSITE" id="PS51462">
    <property type="entry name" value="NUDIX"/>
    <property type="match status" value="1"/>
</dbReference>
<evidence type="ECO:0000259" key="3">
    <source>
        <dbReference type="PROSITE" id="PS51462"/>
    </source>
</evidence>
<sequence>MSITPFRTLQDARHRAATHHLREKAVCFVTRGQDLLVMDHVPAGSAGVQLPAGGVEPGETPGQAATRELWEETGLTLPAPTYLTSYLWEAQLPDRFTRQVCHAFLFRAPPGTPDTWERDADGEHFAFRWMPALAPRLDWEMDAALPWAHAHLNPV</sequence>
<keyword evidence="1 2" id="KW-0378">Hydrolase</keyword>
<dbReference type="PANTHER" id="PTHR43736:SF1">
    <property type="entry name" value="DIHYDRONEOPTERIN TRIPHOSPHATE DIPHOSPHATASE"/>
    <property type="match status" value="1"/>
</dbReference>
<reference evidence="4" key="2">
    <citation type="submission" date="2020-09" db="EMBL/GenBank/DDBJ databases">
        <authorList>
            <person name="Sun Q."/>
            <person name="Ohkuma M."/>
        </authorList>
    </citation>
    <scope>NUCLEOTIDE SEQUENCE</scope>
    <source>
        <strain evidence="4">JCM 14371</strain>
    </source>
</reference>
<dbReference type="PANTHER" id="PTHR43736">
    <property type="entry name" value="ADP-RIBOSE PYROPHOSPHATASE"/>
    <property type="match status" value="1"/>
</dbReference>
<comment type="similarity">
    <text evidence="2">Belongs to the Nudix hydrolase family.</text>
</comment>
<protein>
    <recommendedName>
        <fullName evidence="3">Nudix hydrolase domain-containing protein</fullName>
    </recommendedName>
</protein>
<dbReference type="SUPFAM" id="SSF55811">
    <property type="entry name" value="Nudix"/>
    <property type="match status" value="1"/>
</dbReference>
<reference evidence="4" key="1">
    <citation type="journal article" date="2014" name="Int. J. Syst. Evol. Microbiol.">
        <title>Complete genome sequence of Corynebacterium casei LMG S-19264T (=DSM 44701T), isolated from a smear-ripened cheese.</title>
        <authorList>
            <consortium name="US DOE Joint Genome Institute (JGI-PGF)"/>
            <person name="Walter F."/>
            <person name="Albersmeier A."/>
            <person name="Kalinowski J."/>
            <person name="Ruckert C."/>
        </authorList>
    </citation>
    <scope>NUCLEOTIDE SEQUENCE</scope>
    <source>
        <strain evidence="4">JCM 14371</strain>
    </source>
</reference>
<gene>
    <name evidence="4" type="ORF">GCM10008939_01960</name>
</gene>
<dbReference type="EMBL" id="BMOE01000001">
    <property type="protein sequence ID" value="GGJ61787.1"/>
    <property type="molecule type" value="Genomic_DNA"/>
</dbReference>